<reference evidence="1 2" key="1">
    <citation type="submission" date="2024-02" db="EMBL/GenBank/DDBJ databases">
        <title>Rhodopirellula caenicola NBRC 110016.</title>
        <authorList>
            <person name="Ichikawa N."/>
            <person name="Katano-Makiyama Y."/>
            <person name="Hidaka K."/>
        </authorList>
    </citation>
    <scope>NUCLEOTIDE SEQUENCE [LARGE SCALE GENOMIC DNA]</scope>
    <source>
        <strain evidence="1 2">NBRC 110016</strain>
    </source>
</reference>
<protein>
    <submittedName>
        <fullName evidence="1">Uncharacterized protein</fullName>
    </submittedName>
</protein>
<sequence>MRYRLSTLLLTTTCIALAIGWSVDRYTHRVPSYEDRLADHARLAATLAKVNQLHQFCDSPQPYLRNVPDLLFGEYLQLFRNRRLFERTYGPIGDASRIDAAALRWIGYETLRRIEVTTLNEFEEKLRQSGLGGPQVYDLYTANGSLKPGLSEFVLECLAATTDPALTHSSGPFEGDCSNAMRHLFHSLQNTTFDHAAGG</sequence>
<organism evidence="1 2">
    <name type="scientific">Novipirellula caenicola</name>
    <dbReference type="NCBI Taxonomy" id="1536901"/>
    <lineage>
        <taxon>Bacteria</taxon>
        <taxon>Pseudomonadati</taxon>
        <taxon>Planctomycetota</taxon>
        <taxon>Planctomycetia</taxon>
        <taxon>Pirellulales</taxon>
        <taxon>Pirellulaceae</taxon>
        <taxon>Novipirellula</taxon>
    </lineage>
</organism>
<name>A0ABP9W4R6_9BACT</name>
<evidence type="ECO:0000313" key="1">
    <source>
        <dbReference type="EMBL" id="GAA5510923.1"/>
    </source>
</evidence>
<comment type="caution">
    <text evidence="1">The sequence shown here is derived from an EMBL/GenBank/DDBJ whole genome shotgun (WGS) entry which is preliminary data.</text>
</comment>
<accession>A0ABP9W4R6</accession>
<proteinExistence type="predicted"/>
<gene>
    <name evidence="1" type="ORF">Rcae01_06435</name>
</gene>
<dbReference type="EMBL" id="BAABRO010000030">
    <property type="protein sequence ID" value="GAA5510923.1"/>
    <property type="molecule type" value="Genomic_DNA"/>
</dbReference>
<keyword evidence="2" id="KW-1185">Reference proteome</keyword>
<evidence type="ECO:0000313" key="2">
    <source>
        <dbReference type="Proteomes" id="UP001416858"/>
    </source>
</evidence>
<dbReference type="Proteomes" id="UP001416858">
    <property type="component" value="Unassembled WGS sequence"/>
</dbReference>